<dbReference type="OrthoDB" id="1662883at2759"/>
<keyword evidence="2" id="KW-1185">Reference proteome</keyword>
<dbReference type="Proteomes" id="UP000054279">
    <property type="component" value="Unassembled WGS sequence"/>
</dbReference>
<accession>A0A0C9V0Z6</accession>
<dbReference type="Gene3D" id="3.40.50.1820">
    <property type="entry name" value="alpha/beta hydrolase"/>
    <property type="match status" value="1"/>
</dbReference>
<organism evidence="1 2">
    <name type="scientific">Sphaerobolus stellatus (strain SS14)</name>
    <dbReference type="NCBI Taxonomy" id="990650"/>
    <lineage>
        <taxon>Eukaryota</taxon>
        <taxon>Fungi</taxon>
        <taxon>Dikarya</taxon>
        <taxon>Basidiomycota</taxon>
        <taxon>Agaricomycotina</taxon>
        <taxon>Agaricomycetes</taxon>
        <taxon>Phallomycetidae</taxon>
        <taxon>Geastrales</taxon>
        <taxon>Sphaerobolaceae</taxon>
        <taxon>Sphaerobolus</taxon>
    </lineage>
</organism>
<dbReference type="AlphaFoldDB" id="A0A0C9V0Z6"/>
<reference evidence="1 2" key="1">
    <citation type="submission" date="2014-06" db="EMBL/GenBank/DDBJ databases">
        <title>Evolutionary Origins and Diversification of the Mycorrhizal Mutualists.</title>
        <authorList>
            <consortium name="DOE Joint Genome Institute"/>
            <consortium name="Mycorrhizal Genomics Consortium"/>
            <person name="Kohler A."/>
            <person name="Kuo A."/>
            <person name="Nagy L.G."/>
            <person name="Floudas D."/>
            <person name="Copeland A."/>
            <person name="Barry K.W."/>
            <person name="Cichocki N."/>
            <person name="Veneault-Fourrey C."/>
            <person name="LaButti K."/>
            <person name="Lindquist E.A."/>
            <person name="Lipzen A."/>
            <person name="Lundell T."/>
            <person name="Morin E."/>
            <person name="Murat C."/>
            <person name="Riley R."/>
            <person name="Ohm R."/>
            <person name="Sun H."/>
            <person name="Tunlid A."/>
            <person name="Henrissat B."/>
            <person name="Grigoriev I.V."/>
            <person name="Hibbett D.S."/>
            <person name="Martin F."/>
        </authorList>
    </citation>
    <scope>NUCLEOTIDE SEQUENCE [LARGE SCALE GENOMIC DNA]</scope>
    <source>
        <strain evidence="1 2">SS14</strain>
    </source>
</reference>
<proteinExistence type="predicted"/>
<dbReference type="InterPro" id="IPR029058">
    <property type="entry name" value="AB_hydrolase_fold"/>
</dbReference>
<dbReference type="HOGENOM" id="CLU_2442280_0_0_1"/>
<evidence type="ECO:0000313" key="2">
    <source>
        <dbReference type="Proteomes" id="UP000054279"/>
    </source>
</evidence>
<sequence length="90" mass="10334">MQFYTSNSLLLHPLVSPALGYLGGLPPLFVIASDKEVLRDEIIYLAHKAAYPDRFPIHEDAKILYPHINDIKEPRPTFVHLQVYDGMWIC</sequence>
<evidence type="ECO:0000313" key="1">
    <source>
        <dbReference type="EMBL" id="KIJ31266.1"/>
    </source>
</evidence>
<gene>
    <name evidence="1" type="ORF">M422DRAFT_186194</name>
</gene>
<name>A0A0C9V0Z6_SPHS4</name>
<dbReference type="SUPFAM" id="SSF53474">
    <property type="entry name" value="alpha/beta-Hydrolases"/>
    <property type="match status" value="1"/>
</dbReference>
<dbReference type="EMBL" id="KN837245">
    <property type="protein sequence ID" value="KIJ31266.1"/>
    <property type="molecule type" value="Genomic_DNA"/>
</dbReference>
<protein>
    <submittedName>
        <fullName evidence="1">Uncharacterized protein</fullName>
    </submittedName>
</protein>